<name>A0A2T5VCY8_9HYPH</name>
<dbReference type="InterPro" id="IPR050465">
    <property type="entry name" value="UPF0194_transport"/>
</dbReference>
<evidence type="ECO:0000256" key="2">
    <source>
        <dbReference type="ARBA" id="ARBA00023054"/>
    </source>
</evidence>
<evidence type="ECO:0000259" key="4">
    <source>
        <dbReference type="Pfam" id="PF25881"/>
    </source>
</evidence>
<feature type="domain" description="YbhG-like alpha-helical hairpin" evidence="4">
    <location>
        <begin position="78"/>
        <end position="199"/>
    </location>
</feature>
<protein>
    <submittedName>
        <fullName evidence="5">HlyD family secretion protein</fullName>
    </submittedName>
</protein>
<dbReference type="PANTHER" id="PTHR32347">
    <property type="entry name" value="EFFLUX SYSTEM COMPONENT YKNX-RELATED"/>
    <property type="match status" value="1"/>
</dbReference>
<dbReference type="EMBL" id="QAYG01000002">
    <property type="protein sequence ID" value="PTW61620.1"/>
    <property type="molecule type" value="Genomic_DNA"/>
</dbReference>
<dbReference type="PANTHER" id="PTHR32347:SF23">
    <property type="entry name" value="BLL5650 PROTEIN"/>
    <property type="match status" value="1"/>
</dbReference>
<dbReference type="Gene3D" id="2.40.30.170">
    <property type="match status" value="1"/>
</dbReference>
<dbReference type="InterPro" id="IPR059052">
    <property type="entry name" value="HH_YbhG-like"/>
</dbReference>
<dbReference type="OrthoDB" id="9778236at2"/>
<dbReference type="SUPFAM" id="SSF111369">
    <property type="entry name" value="HlyD-like secretion proteins"/>
    <property type="match status" value="3"/>
</dbReference>
<dbReference type="Pfam" id="PF25881">
    <property type="entry name" value="HH_YBHG"/>
    <property type="match status" value="1"/>
</dbReference>
<dbReference type="Gene3D" id="2.40.50.100">
    <property type="match status" value="2"/>
</dbReference>
<keyword evidence="6" id="KW-1185">Reference proteome</keyword>
<dbReference type="AlphaFoldDB" id="A0A2T5VCY8"/>
<gene>
    <name evidence="5" type="ORF">C8N35_102335</name>
</gene>
<reference evidence="5 6" key="1">
    <citation type="submission" date="2018-04" db="EMBL/GenBank/DDBJ databases">
        <title>Genomic Encyclopedia of Archaeal and Bacterial Type Strains, Phase II (KMG-II): from individual species to whole genera.</title>
        <authorList>
            <person name="Goeker M."/>
        </authorList>
    </citation>
    <scope>NUCLEOTIDE SEQUENCE [LARGE SCALE GENOMIC DNA]</scope>
    <source>
        <strain evidence="5 6">DSM 23382</strain>
    </source>
</reference>
<evidence type="ECO:0000313" key="5">
    <source>
        <dbReference type="EMBL" id="PTW61620.1"/>
    </source>
</evidence>
<dbReference type="Proteomes" id="UP000244081">
    <property type="component" value="Unassembled WGS sequence"/>
</dbReference>
<evidence type="ECO:0000256" key="1">
    <source>
        <dbReference type="ARBA" id="ARBA00004196"/>
    </source>
</evidence>
<dbReference type="Gene3D" id="1.10.287.470">
    <property type="entry name" value="Helix hairpin bin"/>
    <property type="match status" value="3"/>
</dbReference>
<evidence type="ECO:0000313" key="6">
    <source>
        <dbReference type="Proteomes" id="UP000244081"/>
    </source>
</evidence>
<dbReference type="RefSeq" id="WP_107989463.1">
    <property type="nucleotide sequence ID" value="NZ_QAYG01000002.1"/>
</dbReference>
<evidence type="ECO:0000256" key="3">
    <source>
        <dbReference type="SAM" id="Coils"/>
    </source>
</evidence>
<comment type="subcellular location">
    <subcellularLocation>
        <location evidence="1">Cell envelope</location>
    </subcellularLocation>
</comment>
<accession>A0A2T5VCY8</accession>
<organism evidence="5 6">
    <name type="scientific">Breoghania corrubedonensis</name>
    <dbReference type="NCBI Taxonomy" id="665038"/>
    <lineage>
        <taxon>Bacteria</taxon>
        <taxon>Pseudomonadati</taxon>
        <taxon>Pseudomonadota</taxon>
        <taxon>Alphaproteobacteria</taxon>
        <taxon>Hyphomicrobiales</taxon>
        <taxon>Stappiaceae</taxon>
        <taxon>Breoghania</taxon>
    </lineage>
</organism>
<feature type="coiled-coil region" evidence="3">
    <location>
        <begin position="74"/>
        <end position="135"/>
    </location>
</feature>
<proteinExistence type="predicted"/>
<comment type="caution">
    <text evidence="5">The sequence shown here is derived from an EMBL/GenBank/DDBJ whole genome shotgun (WGS) entry which is preliminary data.</text>
</comment>
<keyword evidence="2 3" id="KW-0175">Coiled coil</keyword>
<dbReference type="GO" id="GO:0030313">
    <property type="term" value="C:cell envelope"/>
    <property type="evidence" value="ECO:0007669"/>
    <property type="project" value="UniProtKB-SubCell"/>
</dbReference>
<sequence>MKRVVLLLLVIAAAIGAGTWWFLLRPGDTPAAWQGWVEADSLFIAPETTGRLTALSVRRGDRIEEGKPLFAVDSDVADAQVSAAQAEVAQAQAQLETARAPRQRPEEIDVLIAQKKAAEAALEESRLDYERAKTLVAKGTTATSVLDQARAAFDRDTAQLEQIHHQIAVARLPARQPDLNKAEQALTQARANLEQMRLQAGKHSVLAPATGTVQEVYYRKGEVVSAGNPVVALLPPSALKIRFFVPEAVLPSLQVGDKVTLTCDGCKPTIATIDFLSEEAEYTPPVIYSLEERAKLVFRVEAVPEKPDMLRVGQPVSVVRDTRS</sequence>